<feature type="transmembrane region" description="Helical" evidence="1">
    <location>
        <begin position="12"/>
        <end position="31"/>
    </location>
</feature>
<dbReference type="Proteomes" id="UP000738431">
    <property type="component" value="Chromosome"/>
</dbReference>
<accession>A0ABZ1C6D1</accession>
<gene>
    <name evidence="2" type="ORF">K1X11_019185</name>
</gene>
<keyword evidence="1" id="KW-0812">Transmembrane</keyword>
<keyword evidence="2" id="KW-0378">Hydrolase</keyword>
<dbReference type="RefSeq" id="WP_221030778.1">
    <property type="nucleotide sequence ID" value="NZ_CP139781.1"/>
</dbReference>
<dbReference type="GO" id="GO:0016787">
    <property type="term" value="F:hydrolase activity"/>
    <property type="evidence" value="ECO:0007669"/>
    <property type="project" value="UniProtKB-KW"/>
</dbReference>
<evidence type="ECO:0000313" key="2">
    <source>
        <dbReference type="EMBL" id="WRQ86943.1"/>
    </source>
</evidence>
<dbReference type="SUPFAM" id="SSF52266">
    <property type="entry name" value="SGNH hydrolase"/>
    <property type="match status" value="1"/>
</dbReference>
<keyword evidence="1" id="KW-1133">Transmembrane helix</keyword>
<evidence type="ECO:0000256" key="1">
    <source>
        <dbReference type="SAM" id="Phobius"/>
    </source>
</evidence>
<sequence>MTPQRKRLFWGLLLLFDAAILVGGYFLYRWWHLPDGVELNQLAWESAYRERGEIPPPGGPREGYWGSKLTAHTYDTQFGPLVASVSDGDLYAYDDLGRQFAHSPASDQPRRRLLIMGGSVAGGAYASDAAHTYFSLLAEHLGHAGLPVDITVWAAGGWISEQEVPAARWLLARETFDAVIFVDGLNDLTLYPENPLGRRLGAYLTHIDRIASDLRTSPTLLVVAPQPYLPDKAHRTRIEEKILTAHDFTEFQAFAFEGLMVGLRELADNGSLHLIDCTNVLSAETATTFTDIWHFSDHGHALLAEKLATGLIPLLRAQAPLPATAGPSLPPTES</sequence>
<dbReference type="InterPro" id="IPR036514">
    <property type="entry name" value="SGNH_hydro_sf"/>
</dbReference>
<keyword evidence="1" id="KW-0472">Membrane</keyword>
<protein>
    <submittedName>
        <fullName evidence="2">SGNH/GDSL hydrolase family protein</fullName>
    </submittedName>
</protein>
<reference evidence="2 3" key="1">
    <citation type="submission" date="2023-12" db="EMBL/GenBank/DDBJ databases">
        <title>Description of an unclassified Opitutus bacterium of Verrucomicrobiota.</title>
        <authorList>
            <person name="Zhang D.-F."/>
        </authorList>
    </citation>
    <scope>NUCLEOTIDE SEQUENCE [LARGE SCALE GENOMIC DNA]</scope>
    <source>
        <strain evidence="2 3">WL0086</strain>
    </source>
</reference>
<proteinExistence type="predicted"/>
<evidence type="ECO:0000313" key="3">
    <source>
        <dbReference type="Proteomes" id="UP000738431"/>
    </source>
</evidence>
<keyword evidence="3" id="KW-1185">Reference proteome</keyword>
<name>A0ABZ1C6D1_9BACT</name>
<organism evidence="2 3">
    <name type="scientific">Actomonas aquatica</name>
    <dbReference type="NCBI Taxonomy" id="2866162"/>
    <lineage>
        <taxon>Bacteria</taxon>
        <taxon>Pseudomonadati</taxon>
        <taxon>Verrucomicrobiota</taxon>
        <taxon>Opitutia</taxon>
        <taxon>Opitutales</taxon>
        <taxon>Opitutaceae</taxon>
        <taxon>Actomonas</taxon>
    </lineage>
</organism>
<dbReference type="Gene3D" id="3.40.50.1110">
    <property type="entry name" value="SGNH hydrolase"/>
    <property type="match status" value="1"/>
</dbReference>
<dbReference type="CDD" id="cd00229">
    <property type="entry name" value="SGNH_hydrolase"/>
    <property type="match status" value="1"/>
</dbReference>
<dbReference type="EMBL" id="CP139781">
    <property type="protein sequence ID" value="WRQ86943.1"/>
    <property type="molecule type" value="Genomic_DNA"/>
</dbReference>